<feature type="transmembrane region" description="Helical" evidence="1">
    <location>
        <begin position="188"/>
        <end position="216"/>
    </location>
</feature>
<keyword evidence="1" id="KW-0812">Transmembrane</keyword>
<keyword evidence="1" id="KW-1133">Transmembrane helix</keyword>
<organism evidence="2 3">
    <name type="scientific">Paracoccus lutimaris</name>
    <dbReference type="NCBI Taxonomy" id="1490030"/>
    <lineage>
        <taxon>Bacteria</taxon>
        <taxon>Pseudomonadati</taxon>
        <taxon>Pseudomonadota</taxon>
        <taxon>Alphaproteobacteria</taxon>
        <taxon>Rhodobacterales</taxon>
        <taxon>Paracoccaceae</taxon>
        <taxon>Paracoccus</taxon>
    </lineage>
</organism>
<sequence>MDMNAPLPGPFTLADLLTVGWLFVAWLGIGWITEHPPRSHPSVSAVMKSYRREWMRHFVTRDPRIFDANILTSLREGTAFFASACMIAIGGGLALIGNTDQLAGVARQFDLEHVPALKWEIKIVLVLFFVANALLRFIWSHRLFGYCAILMASVPNDPNDPRALPSAMQAAEINITAARSYNSGLRCVYFALAAVGWLAGPLALFVTTGYVIFITIRREFASHSRRAIMQHIPADPSLIPSDGQRKDAGNR</sequence>
<accession>A0A368YKU3</accession>
<dbReference type="Pfam" id="PF04654">
    <property type="entry name" value="DUF599"/>
    <property type="match status" value="1"/>
</dbReference>
<evidence type="ECO:0000313" key="2">
    <source>
        <dbReference type="EMBL" id="RCW80229.1"/>
    </source>
</evidence>
<gene>
    <name evidence="2" type="ORF">DFP89_1204</name>
</gene>
<keyword evidence="1" id="KW-0472">Membrane</keyword>
<dbReference type="Proteomes" id="UP000253345">
    <property type="component" value="Unassembled WGS sequence"/>
</dbReference>
<proteinExistence type="predicted"/>
<comment type="caution">
    <text evidence="2">The sequence shown here is derived from an EMBL/GenBank/DDBJ whole genome shotgun (WGS) entry which is preliminary data.</text>
</comment>
<evidence type="ECO:0000256" key="1">
    <source>
        <dbReference type="SAM" id="Phobius"/>
    </source>
</evidence>
<dbReference type="EMBL" id="QPJL01000020">
    <property type="protein sequence ID" value="RCW80229.1"/>
    <property type="molecule type" value="Genomic_DNA"/>
</dbReference>
<feature type="transmembrane region" description="Helical" evidence="1">
    <location>
        <begin position="119"/>
        <end position="139"/>
    </location>
</feature>
<name>A0A368YKU3_9RHOB</name>
<protein>
    <submittedName>
        <fullName evidence="2">Putative membrane protein</fullName>
    </submittedName>
</protein>
<keyword evidence="3" id="KW-1185">Reference proteome</keyword>
<dbReference type="InterPro" id="IPR006747">
    <property type="entry name" value="DUF599"/>
</dbReference>
<feature type="transmembrane region" description="Helical" evidence="1">
    <location>
        <begin position="12"/>
        <end position="32"/>
    </location>
</feature>
<evidence type="ECO:0000313" key="3">
    <source>
        <dbReference type="Proteomes" id="UP000253345"/>
    </source>
</evidence>
<dbReference type="AlphaFoldDB" id="A0A368YKU3"/>
<reference evidence="2 3" key="1">
    <citation type="submission" date="2018-07" db="EMBL/GenBank/DDBJ databases">
        <title>Genomic Encyclopedia of Type Strains, Phase III (KMG-III): the genomes of soil and plant-associated and newly described type strains.</title>
        <authorList>
            <person name="Whitman W."/>
        </authorList>
    </citation>
    <scope>NUCLEOTIDE SEQUENCE [LARGE SCALE GENOMIC DNA]</scope>
    <source>
        <strain evidence="2 3">CECT 8525</strain>
    </source>
</reference>
<feature type="transmembrane region" description="Helical" evidence="1">
    <location>
        <begin position="79"/>
        <end position="98"/>
    </location>
</feature>